<dbReference type="InterPro" id="IPR036188">
    <property type="entry name" value="FAD/NAD-bd_sf"/>
</dbReference>
<dbReference type="GO" id="GO:0050660">
    <property type="term" value="F:flavin adenine dinucleotide binding"/>
    <property type="evidence" value="ECO:0007669"/>
    <property type="project" value="InterPro"/>
</dbReference>
<feature type="domain" description="Major facilitator superfamily (MFS) profile" evidence="13">
    <location>
        <begin position="547"/>
        <end position="1013"/>
    </location>
</feature>
<keyword evidence="7 12" id="KW-1133">Transmembrane helix</keyword>
<proteinExistence type="inferred from homology"/>
<dbReference type="Gene3D" id="1.20.1250.20">
    <property type="entry name" value="MFS general substrate transporter like domains"/>
    <property type="match status" value="2"/>
</dbReference>
<keyword evidence="3" id="KW-1003">Cell membrane</keyword>
<keyword evidence="2" id="KW-0813">Transport</keyword>
<feature type="transmembrane region" description="Helical" evidence="12">
    <location>
        <begin position="940"/>
        <end position="960"/>
    </location>
</feature>
<feature type="transmembrane region" description="Helical" evidence="12">
    <location>
        <begin position="613"/>
        <end position="630"/>
    </location>
</feature>
<feature type="compositionally biased region" description="Basic and acidic residues" evidence="11">
    <location>
        <begin position="970"/>
        <end position="982"/>
    </location>
</feature>
<dbReference type="OMA" id="WEVVWST"/>
<dbReference type="GO" id="GO:0022857">
    <property type="term" value="F:transmembrane transporter activity"/>
    <property type="evidence" value="ECO:0007669"/>
    <property type="project" value="InterPro"/>
</dbReference>
<evidence type="ECO:0000256" key="11">
    <source>
        <dbReference type="SAM" id="MobiDB-lite"/>
    </source>
</evidence>
<dbReference type="Pfam" id="PF13450">
    <property type="entry name" value="NAD_binding_8"/>
    <property type="match status" value="1"/>
</dbReference>
<organism evidence="14 15">
    <name type="scientific">Aspergillus brasiliensis (strain CBS 101740 / IMI 381727 / IBT 21946)</name>
    <dbReference type="NCBI Taxonomy" id="767769"/>
    <lineage>
        <taxon>Eukaryota</taxon>
        <taxon>Fungi</taxon>
        <taxon>Dikarya</taxon>
        <taxon>Ascomycota</taxon>
        <taxon>Pezizomycotina</taxon>
        <taxon>Eurotiomycetes</taxon>
        <taxon>Eurotiomycetidae</taxon>
        <taxon>Eurotiales</taxon>
        <taxon>Aspergillaceae</taxon>
        <taxon>Aspergillus</taxon>
        <taxon>Aspergillus subgen. Circumdati</taxon>
    </lineage>
</organism>
<evidence type="ECO:0000256" key="4">
    <source>
        <dbReference type="ARBA" id="ARBA00022630"/>
    </source>
</evidence>
<keyword evidence="15" id="KW-1185">Reference proteome</keyword>
<evidence type="ECO:0000259" key="13">
    <source>
        <dbReference type="PROSITE" id="PS50850"/>
    </source>
</evidence>
<dbReference type="Proteomes" id="UP000184499">
    <property type="component" value="Unassembled WGS sequence"/>
</dbReference>
<dbReference type="InterPro" id="IPR036259">
    <property type="entry name" value="MFS_trans_sf"/>
</dbReference>
<dbReference type="PANTHER" id="PTHR43791:SF39">
    <property type="entry name" value="TRANSPORTER LIZ1_SEO1, PUTATIVE (AFU_ORTHOLOGUE AFUA_3G00980)-RELATED"/>
    <property type="match status" value="1"/>
</dbReference>
<evidence type="ECO:0000313" key="14">
    <source>
        <dbReference type="EMBL" id="OJJ70392.1"/>
    </source>
</evidence>
<feature type="transmembrane region" description="Helical" evidence="12">
    <location>
        <begin position="674"/>
        <end position="695"/>
    </location>
</feature>
<dbReference type="VEuPathDB" id="FungiDB:ASPBRDRAFT_76129"/>
<evidence type="ECO:0000256" key="1">
    <source>
        <dbReference type="ARBA" id="ARBA00004651"/>
    </source>
</evidence>
<accession>A0A1L9UFF0</accession>
<feature type="transmembrane region" description="Helical" evidence="12">
    <location>
        <begin position="777"/>
        <end position="798"/>
    </location>
</feature>
<feature type="transmembrane region" description="Helical" evidence="12">
    <location>
        <begin position="707"/>
        <end position="728"/>
    </location>
</feature>
<dbReference type="GeneID" id="93581795"/>
<evidence type="ECO:0000313" key="15">
    <source>
        <dbReference type="Proteomes" id="UP000184499"/>
    </source>
</evidence>
<dbReference type="SUPFAM" id="SSF51905">
    <property type="entry name" value="FAD/NAD(P)-binding domain"/>
    <property type="match status" value="2"/>
</dbReference>
<dbReference type="Pfam" id="PF00743">
    <property type="entry name" value="FMO-like"/>
    <property type="match status" value="2"/>
</dbReference>
<dbReference type="SUPFAM" id="SSF103473">
    <property type="entry name" value="MFS general substrate transporter"/>
    <property type="match status" value="1"/>
</dbReference>
<dbReference type="Pfam" id="PF07690">
    <property type="entry name" value="MFS_1"/>
    <property type="match status" value="1"/>
</dbReference>
<keyword evidence="6" id="KW-0274">FAD</keyword>
<dbReference type="PANTHER" id="PTHR43791">
    <property type="entry name" value="PERMEASE-RELATED"/>
    <property type="match status" value="1"/>
</dbReference>
<dbReference type="RefSeq" id="XP_067477640.1">
    <property type="nucleotide sequence ID" value="XM_067629308.1"/>
</dbReference>
<comment type="similarity">
    <text evidence="10">Belongs to the major facilitator superfamily. Allantoate permease family.</text>
</comment>
<feature type="compositionally biased region" description="Basic and acidic residues" evidence="11">
    <location>
        <begin position="63"/>
        <end position="76"/>
    </location>
</feature>
<evidence type="ECO:0000256" key="3">
    <source>
        <dbReference type="ARBA" id="ARBA00022475"/>
    </source>
</evidence>
<evidence type="ECO:0000256" key="2">
    <source>
        <dbReference type="ARBA" id="ARBA00022448"/>
    </source>
</evidence>
<dbReference type="FunFam" id="1.20.1250.20:FF:000065">
    <property type="entry name" value="Putative MFS pantothenate transporter"/>
    <property type="match status" value="1"/>
</dbReference>
<evidence type="ECO:0000256" key="12">
    <source>
        <dbReference type="SAM" id="Phobius"/>
    </source>
</evidence>
<dbReference type="GO" id="GO:0004499">
    <property type="term" value="F:N,N-dimethylaniline monooxygenase activity"/>
    <property type="evidence" value="ECO:0007669"/>
    <property type="project" value="InterPro"/>
</dbReference>
<dbReference type="EMBL" id="KV878686">
    <property type="protein sequence ID" value="OJJ70392.1"/>
    <property type="molecule type" value="Genomic_DNA"/>
</dbReference>
<dbReference type="GO" id="GO:0050661">
    <property type="term" value="F:NADP binding"/>
    <property type="evidence" value="ECO:0007669"/>
    <property type="project" value="InterPro"/>
</dbReference>
<dbReference type="InterPro" id="IPR011701">
    <property type="entry name" value="MFS"/>
</dbReference>
<protein>
    <recommendedName>
        <fullName evidence="13">Major facilitator superfamily (MFS) profile domain-containing protein</fullName>
    </recommendedName>
</protein>
<comment type="subcellular location">
    <subcellularLocation>
        <location evidence="1">Cell membrane</location>
        <topology evidence="1">Multi-pass membrane protein</topology>
    </subcellularLocation>
</comment>
<dbReference type="InterPro" id="IPR020846">
    <property type="entry name" value="MFS_dom"/>
</dbReference>
<evidence type="ECO:0000256" key="8">
    <source>
        <dbReference type="ARBA" id="ARBA00023002"/>
    </source>
</evidence>
<dbReference type="STRING" id="767769.A0A1L9UFF0"/>
<reference evidence="15" key="1">
    <citation type="journal article" date="2017" name="Genome Biol.">
        <title>Comparative genomics reveals high biological diversity and specific adaptations in the industrially and medically important fungal genus Aspergillus.</title>
        <authorList>
            <person name="de Vries R.P."/>
            <person name="Riley R."/>
            <person name="Wiebenga A."/>
            <person name="Aguilar-Osorio G."/>
            <person name="Amillis S."/>
            <person name="Uchima C.A."/>
            <person name="Anderluh G."/>
            <person name="Asadollahi M."/>
            <person name="Askin M."/>
            <person name="Barry K."/>
            <person name="Battaglia E."/>
            <person name="Bayram O."/>
            <person name="Benocci T."/>
            <person name="Braus-Stromeyer S.A."/>
            <person name="Caldana C."/>
            <person name="Canovas D."/>
            <person name="Cerqueira G.C."/>
            <person name="Chen F."/>
            <person name="Chen W."/>
            <person name="Choi C."/>
            <person name="Clum A."/>
            <person name="Dos Santos R.A."/>
            <person name="Damasio A.R."/>
            <person name="Diallinas G."/>
            <person name="Emri T."/>
            <person name="Fekete E."/>
            <person name="Flipphi M."/>
            <person name="Freyberg S."/>
            <person name="Gallo A."/>
            <person name="Gournas C."/>
            <person name="Habgood R."/>
            <person name="Hainaut M."/>
            <person name="Harispe M.L."/>
            <person name="Henrissat B."/>
            <person name="Hilden K.S."/>
            <person name="Hope R."/>
            <person name="Hossain A."/>
            <person name="Karabika E."/>
            <person name="Karaffa L."/>
            <person name="Karanyi Z."/>
            <person name="Krasevec N."/>
            <person name="Kuo A."/>
            <person name="Kusch H."/>
            <person name="LaButti K."/>
            <person name="Lagendijk E.L."/>
            <person name="Lapidus A."/>
            <person name="Levasseur A."/>
            <person name="Lindquist E."/>
            <person name="Lipzen A."/>
            <person name="Logrieco A.F."/>
            <person name="MacCabe A."/>
            <person name="Maekelae M.R."/>
            <person name="Malavazi I."/>
            <person name="Melin P."/>
            <person name="Meyer V."/>
            <person name="Mielnichuk N."/>
            <person name="Miskei M."/>
            <person name="Molnar A.P."/>
            <person name="Mule G."/>
            <person name="Ngan C.Y."/>
            <person name="Orejas M."/>
            <person name="Orosz E."/>
            <person name="Ouedraogo J.P."/>
            <person name="Overkamp K.M."/>
            <person name="Park H.-S."/>
            <person name="Perrone G."/>
            <person name="Piumi F."/>
            <person name="Punt P.J."/>
            <person name="Ram A.F."/>
            <person name="Ramon A."/>
            <person name="Rauscher S."/>
            <person name="Record E."/>
            <person name="Riano-Pachon D.M."/>
            <person name="Robert V."/>
            <person name="Roehrig J."/>
            <person name="Ruller R."/>
            <person name="Salamov A."/>
            <person name="Salih N.S."/>
            <person name="Samson R.A."/>
            <person name="Sandor E."/>
            <person name="Sanguinetti M."/>
            <person name="Schuetze T."/>
            <person name="Sepcic K."/>
            <person name="Shelest E."/>
            <person name="Sherlock G."/>
            <person name="Sophianopoulou V."/>
            <person name="Squina F.M."/>
            <person name="Sun H."/>
            <person name="Susca A."/>
            <person name="Todd R.B."/>
            <person name="Tsang A."/>
            <person name="Unkles S.E."/>
            <person name="van de Wiele N."/>
            <person name="van Rossen-Uffink D."/>
            <person name="Oliveira J.V."/>
            <person name="Vesth T.C."/>
            <person name="Visser J."/>
            <person name="Yu J.-H."/>
            <person name="Zhou M."/>
            <person name="Andersen M.R."/>
            <person name="Archer D.B."/>
            <person name="Baker S.E."/>
            <person name="Benoit I."/>
            <person name="Brakhage A.A."/>
            <person name="Braus G.H."/>
            <person name="Fischer R."/>
            <person name="Frisvad J.C."/>
            <person name="Goldman G.H."/>
            <person name="Houbraken J."/>
            <person name="Oakley B."/>
            <person name="Pocsi I."/>
            <person name="Scazzocchio C."/>
            <person name="Seiboth B."/>
            <person name="vanKuyk P.A."/>
            <person name="Wortman J."/>
            <person name="Dyer P.S."/>
            <person name="Grigoriev I.V."/>
        </authorList>
    </citation>
    <scope>NUCLEOTIDE SEQUENCE [LARGE SCALE GENOMIC DNA]</scope>
    <source>
        <strain evidence="15">CBS 101740 / IMI 381727 / IBT 21946</strain>
    </source>
</reference>
<evidence type="ECO:0000256" key="5">
    <source>
        <dbReference type="ARBA" id="ARBA00022692"/>
    </source>
</evidence>
<keyword evidence="8" id="KW-0560">Oxidoreductase</keyword>
<dbReference type="FunFam" id="1.20.1250.20:FF:000386">
    <property type="entry name" value="MFS general substrate transporter"/>
    <property type="match status" value="1"/>
</dbReference>
<evidence type="ECO:0000256" key="10">
    <source>
        <dbReference type="ARBA" id="ARBA00037968"/>
    </source>
</evidence>
<dbReference type="OrthoDB" id="3639251at2759"/>
<dbReference type="InterPro" id="IPR020946">
    <property type="entry name" value="Flavin_mOase-like"/>
</dbReference>
<sequence>MTREIQQVAVIGAGISGVVSAAHLLAHGIDVTVFERNHAAGGVWLHDERKPLEPNYPSMKPSISERHRDEDRRHADTLSLEHAPPGPCYDGLKNNVATSLMRVKLNAWPEGTPEFVSHTVMKEYIQDTSKKAGAESVTIYGARVTRVRKVDGKWDVTWATLKTNKLLGTLEEQEETAKFDAVIVASGHYHAPRVPDIPGLSKAKAQWPSRVTHSKAYRNPNPYAGKNVLLIGGGVSSTDLAREIGPLAKNVYQSTRNGEFDLSSSVLPENGTRVSEIESFEVDAKDTADDEALPIKIHLKSGQTLCGIDAVIICTGYHISLPFLSEYHDDATPAEQASDTILVTDGTQVHNLHKDIFYIPDPTLAFVGVPYYTATFTLFEFQAIAVANVLAGIAELPAQSEMRDEYTRKIQEKGSGKRFHSLKDVEELYVIDLLEWINAFRAKHGLSSIEAHSDSWHLAKAEQRERVKLLFGADGRRDSGIGELPVLEIKAGINMAPSPATVDERAVETSSGIVQEKPKRRWVSYIWDTFDKSPEERRLLFKLDSAILTFASLGYFIKYLDQININNAFVSGMKEDLGLYGNQLNYMQACWTVGYVIGEIPSNMLLTRIRPRYWIPAMELLWTVLTFALSRSTNATHFYVLRFFIGLAESSFYPGMQYIIGSWYRKDELAKRSCIFHTSSGIASMFSGYLMAGVYNLGGRGGLKGWQWLFMIDGIISIPVALSGFFILPDVPEISSPFYLSEQEVKLAQKRMQFEGRKNREPYTKAKLKKIFTSWRIYLLTVVYITFNNGAAGAQPVFQQYLKDSTNPKYSVDQINAYPTTTNAVQVATTLIYAWTSDTVLKGRRWPCILIGACINIICYVSLAIWDIPTGWKWTCYILSGAGYGLSGLCMAWAHEICTDDNEERALVVGSMNEMAYVFQAWLPLVVWQQVDAPQYRKGFITVTIMSVILIISTVMTWRWQIWEEKRPKVVQDERVGEERGSESGSDLGSSSGDDHHVVQGVKGEAGGKVQKV</sequence>
<keyword evidence="5 12" id="KW-0812">Transmembrane</keyword>
<keyword evidence="9 12" id="KW-0472">Membrane</keyword>
<dbReference type="GO" id="GO:0005886">
    <property type="term" value="C:plasma membrane"/>
    <property type="evidence" value="ECO:0007669"/>
    <property type="project" value="UniProtKB-SubCell"/>
</dbReference>
<feature type="transmembrane region" description="Helical" evidence="12">
    <location>
        <begin position="848"/>
        <end position="866"/>
    </location>
</feature>
<keyword evidence="4" id="KW-0285">Flavoprotein</keyword>
<dbReference type="PRINTS" id="PR00419">
    <property type="entry name" value="ADXRDTASE"/>
</dbReference>
<evidence type="ECO:0000256" key="9">
    <source>
        <dbReference type="ARBA" id="ARBA00023136"/>
    </source>
</evidence>
<evidence type="ECO:0000256" key="6">
    <source>
        <dbReference type="ARBA" id="ARBA00022827"/>
    </source>
</evidence>
<feature type="region of interest" description="Disordered" evidence="11">
    <location>
        <begin position="54"/>
        <end position="85"/>
    </location>
</feature>
<feature type="compositionally biased region" description="Low complexity" evidence="11">
    <location>
        <begin position="983"/>
        <end position="992"/>
    </location>
</feature>
<dbReference type="PROSITE" id="PS50850">
    <property type="entry name" value="MFS"/>
    <property type="match status" value="1"/>
</dbReference>
<name>A0A1L9UFF0_ASPBC</name>
<feature type="transmembrane region" description="Helical" evidence="12">
    <location>
        <begin position="636"/>
        <end position="653"/>
    </location>
</feature>
<evidence type="ECO:0000256" key="7">
    <source>
        <dbReference type="ARBA" id="ARBA00022989"/>
    </source>
</evidence>
<dbReference type="AlphaFoldDB" id="A0A1L9UFF0"/>
<feature type="region of interest" description="Disordered" evidence="11">
    <location>
        <begin position="970"/>
        <end position="1013"/>
    </location>
</feature>
<gene>
    <name evidence="14" type="ORF">ASPBRDRAFT_76129</name>
</gene>
<dbReference type="Gene3D" id="3.50.50.60">
    <property type="entry name" value="FAD/NAD(P)-binding domain"/>
    <property type="match status" value="2"/>
</dbReference>